<evidence type="ECO:0000256" key="2">
    <source>
        <dbReference type="SAM" id="Phobius"/>
    </source>
</evidence>
<proteinExistence type="predicted"/>
<evidence type="ECO:0000313" key="3">
    <source>
        <dbReference type="EMBL" id="MCQ4118046.1"/>
    </source>
</evidence>
<protein>
    <submittedName>
        <fullName evidence="3">Uncharacterized protein</fullName>
    </submittedName>
</protein>
<feature type="region of interest" description="Disordered" evidence="1">
    <location>
        <begin position="147"/>
        <end position="196"/>
    </location>
</feature>
<feature type="transmembrane region" description="Helical" evidence="2">
    <location>
        <begin position="12"/>
        <end position="33"/>
    </location>
</feature>
<keyword evidence="2" id="KW-0472">Membrane</keyword>
<dbReference type="EMBL" id="JANFQF010000001">
    <property type="protein sequence ID" value="MCQ4118046.1"/>
    <property type="molecule type" value="Genomic_DNA"/>
</dbReference>
<comment type="caution">
    <text evidence="3">The sequence shown here is derived from an EMBL/GenBank/DDBJ whole genome shotgun (WGS) entry which is preliminary data.</text>
</comment>
<organism evidence="3 4">
    <name type="scientific">Rhodococcus tibetensis</name>
    <dbReference type="NCBI Taxonomy" id="2965064"/>
    <lineage>
        <taxon>Bacteria</taxon>
        <taxon>Bacillati</taxon>
        <taxon>Actinomycetota</taxon>
        <taxon>Actinomycetes</taxon>
        <taxon>Mycobacteriales</taxon>
        <taxon>Nocardiaceae</taxon>
        <taxon>Rhodococcus</taxon>
    </lineage>
</organism>
<gene>
    <name evidence="3" type="ORF">NOF53_02445</name>
</gene>
<accession>A0ABT1Q715</accession>
<feature type="compositionally biased region" description="Gly residues" evidence="1">
    <location>
        <begin position="183"/>
        <end position="196"/>
    </location>
</feature>
<dbReference type="RefSeq" id="WP_255965437.1">
    <property type="nucleotide sequence ID" value="NZ_JANFQF010000001.1"/>
</dbReference>
<name>A0ABT1Q715_9NOCA</name>
<keyword evidence="4" id="KW-1185">Reference proteome</keyword>
<evidence type="ECO:0000313" key="4">
    <source>
        <dbReference type="Proteomes" id="UP001524501"/>
    </source>
</evidence>
<sequence length="196" mass="19155">MTTTATRIAIGTTAAIAFSFVGTAVVLLAGGHIDGAPSPISDRGNSQQRVLPGIAAVPGDVAVDPANAADGEVAAPGPDVVPPIVFAPPVFVPPVAAPPVAGPPVAAPPVVVPPIAQPPVVEPPVVVPPVDEPPVVVDPVPPKKRPFPFPGKIDHEVLSPETDPFPAGGGPKTRPPGVPQAPGGVGGSVGGTTVGE</sequence>
<keyword evidence="2" id="KW-0812">Transmembrane</keyword>
<dbReference type="Proteomes" id="UP001524501">
    <property type="component" value="Unassembled WGS sequence"/>
</dbReference>
<evidence type="ECO:0000256" key="1">
    <source>
        <dbReference type="SAM" id="MobiDB-lite"/>
    </source>
</evidence>
<keyword evidence="2" id="KW-1133">Transmembrane helix</keyword>
<reference evidence="3 4" key="1">
    <citation type="submission" date="2022-07" db="EMBL/GenBank/DDBJ databases">
        <title>Degradation activity of malathion, p-nitrophenol and potential low-temperature adaptation strategy of Rhodococcus sp. FXJ9.536.</title>
        <authorList>
            <person name="Huang J."/>
            <person name="Huang Y."/>
        </authorList>
    </citation>
    <scope>NUCLEOTIDE SEQUENCE [LARGE SCALE GENOMIC DNA]</scope>
    <source>
        <strain evidence="3 4">FXJ9.536</strain>
    </source>
</reference>